<evidence type="ECO:0000256" key="3">
    <source>
        <dbReference type="ARBA" id="ARBA00023136"/>
    </source>
</evidence>
<dbReference type="InterPro" id="IPR032831">
    <property type="entry name" value="LptM_cons"/>
</dbReference>
<dbReference type="eggNOG" id="ENOG502ZZFF">
    <property type="taxonomic scope" value="Bacteria"/>
</dbReference>
<evidence type="ECO:0000256" key="4">
    <source>
        <dbReference type="ARBA" id="ARBA00023139"/>
    </source>
</evidence>
<dbReference type="KEGG" id="ngl:RG1141_CH35270"/>
<proteinExistence type="predicted"/>
<sequence length="68" mass="7340">MSKSLVKIARIAFVLSLAGIVVVGCGRKGSLDRPSTPVEQQNIRKSGKPDKQKAEPVANRPFLLDPLL</sequence>
<dbReference type="NCBIfam" id="NF047847">
    <property type="entry name" value="SS_mature_LptM"/>
    <property type="match status" value="1"/>
</dbReference>
<dbReference type="PATRIC" id="fig|1028801.3.peg.3592"/>
<dbReference type="Proteomes" id="UP000028186">
    <property type="component" value="Chromosome I"/>
</dbReference>
<keyword evidence="6" id="KW-0449">Lipoprotein</keyword>
<evidence type="ECO:0000256" key="7">
    <source>
        <dbReference type="SAM" id="MobiDB-lite"/>
    </source>
</evidence>
<evidence type="ECO:0000256" key="1">
    <source>
        <dbReference type="ARBA" id="ARBA00004459"/>
    </source>
</evidence>
<keyword evidence="4" id="KW-0564">Palmitate</keyword>
<evidence type="ECO:0000313" key="8">
    <source>
        <dbReference type="EMBL" id="CDN55856.1"/>
    </source>
</evidence>
<keyword evidence="2" id="KW-0732">Signal</keyword>
<reference evidence="9" key="1">
    <citation type="journal article" date="2014" name="BMC Genomics">
        <title>Genome sequencing of two Neorhizobium galegae strains reveals a noeT gene responsible for the unusual acetylation of the nodulation factors.</title>
        <authorList>
            <person name="Osterman J."/>
            <person name="Marsh J."/>
            <person name="Laine P.K."/>
            <person name="Zeng Z."/>
            <person name="Alatalo E."/>
            <person name="Sullivan J.T."/>
            <person name="Young J.P."/>
            <person name="Thomas-Oates J."/>
            <person name="Paulin L."/>
            <person name="Lindstrom K."/>
        </authorList>
    </citation>
    <scope>NUCLEOTIDE SEQUENCE [LARGE SCALE GENOMIC DNA]</scope>
    <source>
        <strain evidence="9">HAMBI 1141</strain>
    </source>
</reference>
<evidence type="ECO:0008006" key="10">
    <source>
        <dbReference type="Google" id="ProtNLM"/>
    </source>
</evidence>
<organism evidence="8 9">
    <name type="scientific">Neorhizobium galegae bv. officinalis bv. officinalis str. HAMBI 1141</name>
    <dbReference type="NCBI Taxonomy" id="1028801"/>
    <lineage>
        <taxon>Bacteria</taxon>
        <taxon>Pseudomonadati</taxon>
        <taxon>Pseudomonadota</taxon>
        <taxon>Alphaproteobacteria</taxon>
        <taxon>Hyphomicrobiales</taxon>
        <taxon>Rhizobiaceae</taxon>
        <taxon>Rhizobium/Agrobacterium group</taxon>
        <taxon>Neorhizobium</taxon>
    </lineage>
</organism>
<feature type="region of interest" description="Disordered" evidence="7">
    <location>
        <begin position="28"/>
        <end position="68"/>
    </location>
</feature>
<keyword evidence="5" id="KW-0998">Cell outer membrane</keyword>
<protein>
    <recommendedName>
        <fullName evidence="10">Lipoprotein</fullName>
    </recommendedName>
</protein>
<dbReference type="AlphaFoldDB" id="A0A068TCT5"/>
<dbReference type="RefSeq" id="WP_038546311.1">
    <property type="nucleotide sequence ID" value="NZ_HG938355.1"/>
</dbReference>
<gene>
    <name evidence="8" type="ORF">RG1141_CH35270</name>
</gene>
<dbReference type="PROSITE" id="PS51257">
    <property type="entry name" value="PROKAR_LIPOPROTEIN"/>
    <property type="match status" value="1"/>
</dbReference>
<dbReference type="HOGENOM" id="CLU_189713_1_0_5"/>
<evidence type="ECO:0000256" key="6">
    <source>
        <dbReference type="ARBA" id="ARBA00023288"/>
    </source>
</evidence>
<evidence type="ECO:0000256" key="5">
    <source>
        <dbReference type="ARBA" id="ARBA00023237"/>
    </source>
</evidence>
<dbReference type="EMBL" id="HG938355">
    <property type="protein sequence ID" value="CDN55856.1"/>
    <property type="molecule type" value="Genomic_DNA"/>
</dbReference>
<keyword evidence="3" id="KW-0472">Membrane</keyword>
<accession>A0A068TCT5</accession>
<comment type="subcellular location">
    <subcellularLocation>
        <location evidence="1">Cell outer membrane</location>
        <topology evidence="1">Lipid-anchor</topology>
    </subcellularLocation>
</comment>
<name>A0A068TCT5_NEOGA</name>
<evidence type="ECO:0000256" key="2">
    <source>
        <dbReference type="ARBA" id="ARBA00022729"/>
    </source>
</evidence>
<evidence type="ECO:0000313" key="9">
    <source>
        <dbReference type="Proteomes" id="UP000028186"/>
    </source>
</evidence>